<reference evidence="1" key="1">
    <citation type="submission" date="2020-11" db="EMBL/GenBank/DDBJ databases">
        <authorList>
            <person name="Tran Van P."/>
        </authorList>
    </citation>
    <scope>NUCLEOTIDE SEQUENCE</scope>
</reference>
<organism evidence="1">
    <name type="scientific">Medioppia subpectinata</name>
    <dbReference type="NCBI Taxonomy" id="1979941"/>
    <lineage>
        <taxon>Eukaryota</taxon>
        <taxon>Metazoa</taxon>
        <taxon>Ecdysozoa</taxon>
        <taxon>Arthropoda</taxon>
        <taxon>Chelicerata</taxon>
        <taxon>Arachnida</taxon>
        <taxon>Acari</taxon>
        <taxon>Acariformes</taxon>
        <taxon>Sarcoptiformes</taxon>
        <taxon>Oribatida</taxon>
        <taxon>Brachypylina</taxon>
        <taxon>Oppioidea</taxon>
        <taxon>Oppiidae</taxon>
        <taxon>Medioppia</taxon>
    </lineage>
</organism>
<evidence type="ECO:0000313" key="1">
    <source>
        <dbReference type="EMBL" id="CAD7646831.1"/>
    </source>
</evidence>
<accession>A0A7R9LUQ4</accession>
<dbReference type="Proteomes" id="UP000759131">
    <property type="component" value="Unassembled WGS sequence"/>
</dbReference>
<protein>
    <submittedName>
        <fullName evidence="1">Uncharacterized protein</fullName>
    </submittedName>
</protein>
<evidence type="ECO:0000313" key="2">
    <source>
        <dbReference type="Proteomes" id="UP000759131"/>
    </source>
</evidence>
<sequence length="44" mass="5163">MIFWPKAIREKDITGRGFQSERYYLSITTTHSLSIISTPNIRAY</sequence>
<dbReference type="AlphaFoldDB" id="A0A7R9LUQ4"/>
<dbReference type="EMBL" id="CAJPIZ010038040">
    <property type="protein sequence ID" value="CAG2121218.1"/>
    <property type="molecule type" value="Genomic_DNA"/>
</dbReference>
<dbReference type="EMBL" id="OC892615">
    <property type="protein sequence ID" value="CAD7646831.1"/>
    <property type="molecule type" value="Genomic_DNA"/>
</dbReference>
<gene>
    <name evidence="1" type="ORF">OSB1V03_LOCUS21164</name>
</gene>
<keyword evidence="2" id="KW-1185">Reference proteome</keyword>
<proteinExistence type="predicted"/>
<name>A0A7R9LUQ4_9ACAR</name>